<protein>
    <submittedName>
        <fullName evidence="2">Uncharacterized protein</fullName>
    </submittedName>
</protein>
<dbReference type="RefSeq" id="WP_020834372.1">
    <property type="nucleotide sequence ID" value="NC_021846.1"/>
</dbReference>
<dbReference type="HOGENOM" id="CLU_2439281_0_0_14"/>
<keyword evidence="3" id="KW-1185">Reference proteome</keyword>
<evidence type="ECO:0000313" key="3">
    <source>
        <dbReference type="Proteomes" id="UP000014984"/>
    </source>
</evidence>
<dbReference type="EMBL" id="CP005074">
    <property type="protein sequence ID" value="AGR41233.1"/>
    <property type="molecule type" value="Genomic_DNA"/>
</dbReference>
<evidence type="ECO:0000256" key="1">
    <source>
        <dbReference type="SAM" id="Phobius"/>
    </source>
</evidence>
<name>S5MBW7_9MOLU</name>
<accession>S5MBW7</accession>
<organism evidence="2 3">
    <name type="scientific">Spiroplasma taiwanense CT-1</name>
    <dbReference type="NCBI Taxonomy" id="1276220"/>
    <lineage>
        <taxon>Bacteria</taxon>
        <taxon>Bacillati</taxon>
        <taxon>Mycoplasmatota</taxon>
        <taxon>Mollicutes</taxon>
        <taxon>Entomoplasmatales</taxon>
        <taxon>Spiroplasmataceae</taxon>
        <taxon>Spiroplasma</taxon>
    </lineage>
</organism>
<dbReference type="KEGG" id="stai:STAIW_v1c06110"/>
<dbReference type="AlphaFoldDB" id="S5MBW7"/>
<sequence>MKFWSWGKINKFYWRFLYTGRAGLAEILEILNGLTQIPVIGISIGAVLGLSMLEIATVFNNVYHVNGLYTKMEICLCVRAKNSDFSENNF</sequence>
<reference evidence="2 3" key="1">
    <citation type="journal article" date="2013" name="Genome Biol. Evol.">
        <title>Comparison of metabolic capacities and inference of gene content evolution in mosquito-associated Spiroplasma diminutum and S. taiwanense.</title>
        <authorList>
            <person name="Lo W.S."/>
            <person name="Ku C."/>
            <person name="Chen L.L."/>
            <person name="Chang T.H."/>
            <person name="Kuo C.H."/>
        </authorList>
    </citation>
    <scope>NUCLEOTIDE SEQUENCE [LARGE SCALE GENOMIC DNA]</scope>
    <source>
        <strain evidence="2">CT-1</strain>
    </source>
</reference>
<feature type="transmembrane region" description="Helical" evidence="1">
    <location>
        <begin position="37"/>
        <end position="63"/>
    </location>
</feature>
<keyword evidence="1" id="KW-0812">Transmembrane</keyword>
<dbReference type="Proteomes" id="UP000014984">
    <property type="component" value="Chromosome"/>
</dbReference>
<dbReference type="PATRIC" id="fig|1276220.3.peg.622"/>
<proteinExistence type="predicted"/>
<keyword evidence="1" id="KW-1133">Transmembrane helix</keyword>
<gene>
    <name evidence="2" type="ORF">STAIW_v1c06110</name>
</gene>
<evidence type="ECO:0000313" key="2">
    <source>
        <dbReference type="EMBL" id="AGR41233.1"/>
    </source>
</evidence>
<keyword evidence="1" id="KW-0472">Membrane</keyword>